<keyword evidence="2" id="KW-1185">Reference proteome</keyword>
<evidence type="ECO:0000313" key="2">
    <source>
        <dbReference type="Proteomes" id="UP001187343"/>
    </source>
</evidence>
<sequence length="105" mass="11690">MWLCIESDTVTGSQTADTSFTLRQMLQKSNFRDKSAINKTHFSATVFCCDFTALHYAGEKGVRSLRANRLLSAGIEPMTEVELNADVLHGAVTLIRNWSLGMCLF</sequence>
<dbReference type="Proteomes" id="UP001187343">
    <property type="component" value="Unassembled WGS sequence"/>
</dbReference>
<organism evidence="1 2">
    <name type="scientific">Cirrhinus molitorella</name>
    <name type="common">mud carp</name>
    <dbReference type="NCBI Taxonomy" id="172907"/>
    <lineage>
        <taxon>Eukaryota</taxon>
        <taxon>Metazoa</taxon>
        <taxon>Chordata</taxon>
        <taxon>Craniata</taxon>
        <taxon>Vertebrata</taxon>
        <taxon>Euteleostomi</taxon>
        <taxon>Actinopterygii</taxon>
        <taxon>Neopterygii</taxon>
        <taxon>Teleostei</taxon>
        <taxon>Ostariophysi</taxon>
        <taxon>Cypriniformes</taxon>
        <taxon>Cyprinidae</taxon>
        <taxon>Labeoninae</taxon>
        <taxon>Labeonini</taxon>
        <taxon>Cirrhinus</taxon>
    </lineage>
</organism>
<dbReference type="EMBL" id="JAUYZG010000008">
    <property type="protein sequence ID" value="KAK2901384.1"/>
    <property type="molecule type" value="Genomic_DNA"/>
</dbReference>
<reference evidence="1" key="1">
    <citation type="submission" date="2023-08" db="EMBL/GenBank/DDBJ databases">
        <title>Chromosome-level Genome Assembly of mud carp (Cirrhinus molitorella).</title>
        <authorList>
            <person name="Liu H."/>
        </authorList>
    </citation>
    <scope>NUCLEOTIDE SEQUENCE</scope>
    <source>
        <strain evidence="1">Prfri</strain>
        <tissue evidence="1">Muscle</tissue>
    </source>
</reference>
<gene>
    <name evidence="1" type="ORF">Q8A67_009499</name>
</gene>
<name>A0AA88TQK0_9TELE</name>
<protein>
    <submittedName>
        <fullName evidence="1">Uncharacterized protein</fullName>
    </submittedName>
</protein>
<accession>A0AA88TQK0</accession>
<evidence type="ECO:0000313" key="1">
    <source>
        <dbReference type="EMBL" id="KAK2901384.1"/>
    </source>
</evidence>
<dbReference type="AlphaFoldDB" id="A0AA88TQK0"/>
<proteinExistence type="predicted"/>
<comment type="caution">
    <text evidence="1">The sequence shown here is derived from an EMBL/GenBank/DDBJ whole genome shotgun (WGS) entry which is preliminary data.</text>
</comment>